<comment type="similarity">
    <text evidence="1">Belongs to the YciI family.</text>
</comment>
<proteinExistence type="inferred from homology"/>
<organism evidence="3 4">
    <name type="scientific">Joostella atrarenae</name>
    <dbReference type="NCBI Taxonomy" id="679257"/>
    <lineage>
        <taxon>Bacteria</taxon>
        <taxon>Pseudomonadati</taxon>
        <taxon>Bacteroidota</taxon>
        <taxon>Flavobacteriia</taxon>
        <taxon>Flavobacteriales</taxon>
        <taxon>Flavobacteriaceae</taxon>
        <taxon>Joostella</taxon>
    </lineage>
</organism>
<dbReference type="InterPro" id="IPR005545">
    <property type="entry name" value="YCII"/>
</dbReference>
<dbReference type="Pfam" id="PF03795">
    <property type="entry name" value="YCII"/>
    <property type="match status" value="1"/>
</dbReference>
<dbReference type="EMBL" id="JAETXX010000001">
    <property type="protein sequence ID" value="MCF8713271.1"/>
    <property type="molecule type" value="Genomic_DNA"/>
</dbReference>
<sequence>MNYYILSYKTVKNYLEERPKYRAEHLLLAKEYAKNGQLVLAGALDNPADEALLVFMSESDEVARSFAENDPYVQNGLIEEWTVRKWNVVVNSMEG</sequence>
<dbReference type="InterPro" id="IPR051807">
    <property type="entry name" value="Sec-metab_biosynth-assoc"/>
</dbReference>
<evidence type="ECO:0000313" key="3">
    <source>
        <dbReference type="EMBL" id="MCF8713271.1"/>
    </source>
</evidence>
<dbReference type="Proteomes" id="UP000829517">
    <property type="component" value="Unassembled WGS sequence"/>
</dbReference>
<accession>A0ABS9IYL1</accession>
<evidence type="ECO:0000313" key="4">
    <source>
        <dbReference type="Proteomes" id="UP000829517"/>
    </source>
</evidence>
<evidence type="ECO:0000256" key="1">
    <source>
        <dbReference type="ARBA" id="ARBA00007689"/>
    </source>
</evidence>
<dbReference type="PANTHER" id="PTHR33606">
    <property type="entry name" value="PROTEIN YCII"/>
    <property type="match status" value="1"/>
</dbReference>
<evidence type="ECO:0000259" key="2">
    <source>
        <dbReference type="Pfam" id="PF03795"/>
    </source>
</evidence>
<dbReference type="RefSeq" id="WP_236957246.1">
    <property type="nucleotide sequence ID" value="NZ_JAETXX010000001.1"/>
</dbReference>
<dbReference type="PANTHER" id="PTHR33606:SF3">
    <property type="entry name" value="PROTEIN YCII"/>
    <property type="match status" value="1"/>
</dbReference>
<dbReference type="NCBIfam" id="NF009508">
    <property type="entry name" value="PRK12866.1"/>
    <property type="match status" value="1"/>
</dbReference>
<feature type="domain" description="YCII-related" evidence="2">
    <location>
        <begin position="1"/>
        <end position="87"/>
    </location>
</feature>
<comment type="caution">
    <text evidence="3">The sequence shown here is derived from an EMBL/GenBank/DDBJ whole genome shotgun (WGS) entry which is preliminary data.</text>
</comment>
<dbReference type="SUPFAM" id="SSF54909">
    <property type="entry name" value="Dimeric alpha+beta barrel"/>
    <property type="match status" value="1"/>
</dbReference>
<dbReference type="InterPro" id="IPR011008">
    <property type="entry name" value="Dimeric_a/b-barrel"/>
</dbReference>
<reference evidence="3 4" key="1">
    <citation type="submission" date="2021-01" db="EMBL/GenBank/DDBJ databases">
        <title>Genome sequencing of Joostella atrarenae M1-2 (= KCTC 23194).</title>
        <authorList>
            <person name="Zakaria M.R."/>
            <person name="Lam M.Q."/>
            <person name="Chong C.S."/>
        </authorList>
    </citation>
    <scope>NUCLEOTIDE SEQUENCE [LARGE SCALE GENOMIC DNA]</scope>
    <source>
        <strain evidence="3 4">M1-2</strain>
    </source>
</reference>
<protein>
    <recommendedName>
        <fullName evidence="2">YCII-related domain-containing protein</fullName>
    </recommendedName>
</protein>
<name>A0ABS9IYL1_9FLAO</name>
<keyword evidence="4" id="KW-1185">Reference proteome</keyword>
<gene>
    <name evidence="3" type="ORF">JM658_00375</name>
</gene>
<dbReference type="Gene3D" id="3.30.70.1060">
    <property type="entry name" value="Dimeric alpha+beta barrel"/>
    <property type="match status" value="1"/>
</dbReference>